<evidence type="ECO:0000256" key="2">
    <source>
        <dbReference type="ARBA" id="ARBA00004792"/>
    </source>
</evidence>
<feature type="domain" description="Ketosynthase family 3 (KS3)" evidence="11">
    <location>
        <begin position="158"/>
        <end position="597"/>
    </location>
</feature>
<gene>
    <name evidence="12" type="ORF">ACFY8O_30475</name>
</gene>
<evidence type="ECO:0000256" key="7">
    <source>
        <dbReference type="ARBA" id="ARBA00022737"/>
    </source>
</evidence>
<dbReference type="InterPro" id="IPR050091">
    <property type="entry name" value="PKS_NRPS_Biosynth_Enz"/>
</dbReference>
<dbReference type="SUPFAM" id="SSF47336">
    <property type="entry name" value="ACP-like"/>
    <property type="match status" value="4"/>
</dbReference>
<proteinExistence type="predicted"/>
<feature type="compositionally biased region" description="Gly residues" evidence="9">
    <location>
        <begin position="698"/>
        <end position="708"/>
    </location>
</feature>
<dbReference type="SMART" id="SM00825">
    <property type="entry name" value="PKS_KS"/>
    <property type="match status" value="3"/>
</dbReference>
<dbReference type="PROSITE" id="PS52004">
    <property type="entry name" value="KS3_2"/>
    <property type="match status" value="3"/>
</dbReference>
<dbReference type="PROSITE" id="PS00012">
    <property type="entry name" value="PHOSPHOPANTETHEINE"/>
    <property type="match status" value="4"/>
</dbReference>
<feature type="compositionally biased region" description="Low complexity" evidence="9">
    <location>
        <begin position="2141"/>
        <end position="2150"/>
    </location>
</feature>
<feature type="domain" description="Ketosynthase family 3 (KS3)" evidence="11">
    <location>
        <begin position="2463"/>
        <end position="2888"/>
    </location>
</feature>
<feature type="compositionally biased region" description="Basic and acidic residues" evidence="9">
    <location>
        <begin position="1287"/>
        <end position="1298"/>
    </location>
</feature>
<dbReference type="SMART" id="SM00822">
    <property type="entry name" value="PKS_KR"/>
    <property type="match status" value="1"/>
</dbReference>
<feature type="compositionally biased region" description="Low complexity" evidence="9">
    <location>
        <begin position="2041"/>
        <end position="2053"/>
    </location>
</feature>
<dbReference type="InterPro" id="IPR054514">
    <property type="entry name" value="RhiE-like_linker"/>
</dbReference>
<feature type="compositionally biased region" description="Low complexity" evidence="9">
    <location>
        <begin position="1260"/>
        <end position="1275"/>
    </location>
</feature>
<dbReference type="Pfam" id="PF22336">
    <property type="entry name" value="RhiE-like_linker"/>
    <property type="match status" value="1"/>
</dbReference>
<dbReference type="Pfam" id="PF00109">
    <property type="entry name" value="ketoacyl-synt"/>
    <property type="match status" value="3"/>
</dbReference>
<dbReference type="CDD" id="cd08953">
    <property type="entry name" value="KR_2_SDR_x"/>
    <property type="match status" value="1"/>
</dbReference>
<evidence type="ECO:0000313" key="12">
    <source>
        <dbReference type="EMBL" id="MFF5900222.1"/>
    </source>
</evidence>
<evidence type="ECO:0000256" key="9">
    <source>
        <dbReference type="SAM" id="MobiDB-lite"/>
    </source>
</evidence>
<feature type="region of interest" description="Disordered" evidence="9">
    <location>
        <begin position="2122"/>
        <end position="2162"/>
    </location>
</feature>
<dbReference type="Gene3D" id="3.40.50.720">
    <property type="entry name" value="NAD(P)-binding Rossmann-like Domain"/>
    <property type="match status" value="1"/>
</dbReference>
<dbReference type="PROSITE" id="PS50075">
    <property type="entry name" value="CARRIER"/>
    <property type="match status" value="4"/>
</dbReference>
<evidence type="ECO:0000259" key="11">
    <source>
        <dbReference type="PROSITE" id="PS52004"/>
    </source>
</evidence>
<dbReference type="SMART" id="SM00823">
    <property type="entry name" value="PKS_PP"/>
    <property type="match status" value="4"/>
</dbReference>
<feature type="domain" description="Ketosynthase family 3 (KS3)" evidence="11">
    <location>
        <begin position="1430"/>
        <end position="1844"/>
    </location>
</feature>
<feature type="region of interest" description="Disordered" evidence="9">
    <location>
        <begin position="689"/>
        <end position="710"/>
    </location>
</feature>
<dbReference type="InterPro" id="IPR020841">
    <property type="entry name" value="PKS_Beta-ketoAc_synthase_dom"/>
</dbReference>
<keyword evidence="6" id="KW-0808">Transferase</keyword>
<accession>A0ABW6XEU2</accession>
<feature type="region of interest" description="Disordered" evidence="9">
    <location>
        <begin position="2034"/>
        <end position="2060"/>
    </location>
</feature>
<feature type="domain" description="Carrier" evidence="10">
    <location>
        <begin position="2158"/>
        <end position="2235"/>
    </location>
</feature>
<keyword evidence="8" id="KW-0012">Acyltransferase</keyword>
<feature type="compositionally biased region" description="Polar residues" evidence="9">
    <location>
        <begin position="132"/>
        <end position="141"/>
    </location>
</feature>
<dbReference type="SUPFAM" id="SSF53901">
    <property type="entry name" value="Thiolase-like"/>
    <property type="match status" value="3"/>
</dbReference>
<comment type="pathway">
    <text evidence="2">Antibiotic biosynthesis.</text>
</comment>
<evidence type="ECO:0000256" key="8">
    <source>
        <dbReference type="ARBA" id="ARBA00023315"/>
    </source>
</evidence>
<dbReference type="InterPro" id="IPR020806">
    <property type="entry name" value="PKS_PP-bd"/>
</dbReference>
<keyword evidence="13" id="KW-1185">Reference proteome</keyword>
<comment type="subcellular location">
    <subcellularLocation>
        <location evidence="1">Cytoplasm</location>
    </subcellularLocation>
</comment>
<dbReference type="PANTHER" id="PTHR43775:SF37">
    <property type="entry name" value="SI:DKEY-61P9.11"/>
    <property type="match status" value="1"/>
</dbReference>
<feature type="compositionally biased region" description="Low complexity" evidence="9">
    <location>
        <begin position="106"/>
        <end position="119"/>
    </location>
</feature>
<keyword evidence="7" id="KW-0677">Repeat</keyword>
<dbReference type="InterPro" id="IPR014031">
    <property type="entry name" value="Ketoacyl_synth_C"/>
</dbReference>
<evidence type="ECO:0000256" key="1">
    <source>
        <dbReference type="ARBA" id="ARBA00004496"/>
    </source>
</evidence>
<name>A0ABW6XEU2_9ACTN</name>
<dbReference type="InterPro" id="IPR057326">
    <property type="entry name" value="KR_dom"/>
</dbReference>
<feature type="compositionally biased region" description="Low complexity" evidence="9">
    <location>
        <begin position="2267"/>
        <end position="2282"/>
    </location>
</feature>
<feature type="region of interest" description="Disordered" evidence="9">
    <location>
        <begin position="2240"/>
        <end position="2290"/>
    </location>
</feature>
<feature type="region of interest" description="Disordered" evidence="9">
    <location>
        <begin position="2372"/>
        <end position="2465"/>
    </location>
</feature>
<comment type="caution">
    <text evidence="12">The sequence shown here is derived from an EMBL/GenBank/DDBJ whole genome shotgun (WGS) entry which is preliminary data.</text>
</comment>
<dbReference type="Pfam" id="PF02801">
    <property type="entry name" value="Ketoacyl-synt_C"/>
    <property type="match status" value="3"/>
</dbReference>
<dbReference type="Gene3D" id="1.10.1240.100">
    <property type="match status" value="2"/>
</dbReference>
<feature type="compositionally biased region" description="Low complexity" evidence="9">
    <location>
        <begin position="1384"/>
        <end position="1402"/>
    </location>
</feature>
<dbReference type="Proteomes" id="UP001602322">
    <property type="component" value="Unassembled WGS sequence"/>
</dbReference>
<protein>
    <submittedName>
        <fullName evidence="12">SDR family NAD(P)-dependent oxidoreductase</fullName>
    </submittedName>
</protein>
<keyword evidence="3" id="KW-0596">Phosphopantetheine</keyword>
<feature type="compositionally biased region" description="Pro residues" evidence="9">
    <location>
        <begin position="2389"/>
        <end position="2403"/>
    </location>
</feature>
<dbReference type="Gene3D" id="1.10.1200.10">
    <property type="entry name" value="ACP-like"/>
    <property type="match status" value="4"/>
</dbReference>
<keyword evidence="5" id="KW-0597">Phosphoprotein</keyword>
<feature type="compositionally biased region" description="Low complexity" evidence="9">
    <location>
        <begin position="2122"/>
        <end position="2133"/>
    </location>
</feature>
<dbReference type="InterPro" id="IPR006162">
    <property type="entry name" value="Ppantetheine_attach_site"/>
</dbReference>
<dbReference type="InterPro" id="IPR016039">
    <property type="entry name" value="Thiolase-like"/>
</dbReference>
<reference evidence="12 13" key="1">
    <citation type="submission" date="2024-10" db="EMBL/GenBank/DDBJ databases">
        <title>The Natural Products Discovery Center: Release of the First 8490 Sequenced Strains for Exploring Actinobacteria Biosynthetic Diversity.</title>
        <authorList>
            <person name="Kalkreuter E."/>
            <person name="Kautsar S.A."/>
            <person name="Yang D."/>
            <person name="Bader C.D."/>
            <person name="Teijaro C.N."/>
            <person name="Fluegel L."/>
            <person name="Davis C.M."/>
            <person name="Simpson J.R."/>
            <person name="Lauterbach L."/>
            <person name="Steele A.D."/>
            <person name="Gui C."/>
            <person name="Meng S."/>
            <person name="Li G."/>
            <person name="Viehrig K."/>
            <person name="Ye F."/>
            <person name="Su P."/>
            <person name="Kiefer A.F."/>
            <person name="Nichols A."/>
            <person name="Cepeda A.J."/>
            <person name="Yan W."/>
            <person name="Fan B."/>
            <person name="Jiang Y."/>
            <person name="Adhikari A."/>
            <person name="Zheng C.-J."/>
            <person name="Schuster L."/>
            <person name="Cowan T.M."/>
            <person name="Smanski M.J."/>
            <person name="Chevrette M.G."/>
            <person name="De Carvalho L.P.S."/>
            <person name="Shen B."/>
        </authorList>
    </citation>
    <scope>NUCLEOTIDE SEQUENCE [LARGE SCALE GENOMIC DNA]</scope>
    <source>
        <strain evidence="12 13">NPDC012540</strain>
    </source>
</reference>
<evidence type="ECO:0000313" key="13">
    <source>
        <dbReference type="Proteomes" id="UP001602322"/>
    </source>
</evidence>
<dbReference type="InterPro" id="IPR014030">
    <property type="entry name" value="Ketoacyl_synth_N"/>
</dbReference>
<evidence type="ECO:0000256" key="5">
    <source>
        <dbReference type="ARBA" id="ARBA00022553"/>
    </source>
</evidence>
<evidence type="ECO:0000256" key="6">
    <source>
        <dbReference type="ARBA" id="ARBA00022679"/>
    </source>
</evidence>
<dbReference type="InterPro" id="IPR009081">
    <property type="entry name" value="PP-bd_ACP"/>
</dbReference>
<feature type="region of interest" description="Disordered" evidence="9">
    <location>
        <begin position="1383"/>
        <end position="1438"/>
    </location>
</feature>
<dbReference type="SUPFAM" id="SSF51735">
    <property type="entry name" value="NAD(P)-binding Rossmann-fold domains"/>
    <property type="match status" value="1"/>
</dbReference>
<feature type="domain" description="Carrier" evidence="10">
    <location>
        <begin position="11"/>
        <end position="84"/>
    </location>
</feature>
<dbReference type="EMBL" id="JBIBEG010000011">
    <property type="protein sequence ID" value="MFF5900222.1"/>
    <property type="molecule type" value="Genomic_DNA"/>
</dbReference>
<dbReference type="InterPro" id="IPR018201">
    <property type="entry name" value="Ketoacyl_synth_AS"/>
</dbReference>
<evidence type="ECO:0000256" key="4">
    <source>
        <dbReference type="ARBA" id="ARBA00022490"/>
    </source>
</evidence>
<organism evidence="12 13">
    <name type="scientific">Streptomyces argenteolus</name>
    <dbReference type="NCBI Taxonomy" id="67274"/>
    <lineage>
        <taxon>Bacteria</taxon>
        <taxon>Bacillati</taxon>
        <taxon>Actinomycetota</taxon>
        <taxon>Actinomycetes</taxon>
        <taxon>Kitasatosporales</taxon>
        <taxon>Streptomycetaceae</taxon>
        <taxon>Streptomyces</taxon>
    </lineage>
</organism>
<feature type="region of interest" description="Disordered" evidence="9">
    <location>
        <begin position="103"/>
        <end position="154"/>
    </location>
</feature>
<sequence length="2892" mass="306045">MTHYDGDLLEEKASEFLEHLLSETTKLPLARVDARASFESFGLDSVMAMAMTARMEAVFGSLPTTLFFEFGTPRELARHLVATRRSDLARLLGEAATDPVVPAPDFPAAGGPAVRAGARSTGPLRRKPLASTRWSVQQTEVPSPSAPRPAAARPARQGLDIAIIGLAGRYPKARTVEEFWANLAAGRDCVTTIPTDRWDHEAYFDPDPDAPGKTYSRWGGFIDGVDEFDPLFFNISPVEAERMDPQERLFLQCVHETVEDAGYTPDRLKAPTDSGRPPAIGVYVGVMYSEYQLYGAQEQVLDNPVAVSGNLAAVANRVSYYFDFQGPSMSVDTMCSSSLTAIQLACQSIRSGSCDLAVAGGVNVSVHPNKYLLLGQSRFVSSTGRCASFGEGGDGYVPGEGVGAVLLKPLEQAVKDRDHIHGVIRGVAVNHGGRTNGYSVPSPATQARVITDAWRQGGIEPDAVTYVEAHGTGTALGDPIEVAGLTRAFGEHVREGRSCAIGSVKSNIGHAESAAGISGLTKVLLQMRHGQIAPSIHSTALNPNIDFDGTPFTVQQTLADWPRPVITVDGRERELSRTAGISSFGAGGTNAHLVVEEYRPDPDDAPEPAVTSDGPVPVVLSARTTELLRQKAAQLADWIEQKGLSTTDLPALAHTLQTGREAMRERLGLVTDAMPDLLARLRDFADGRPDAEGAVRGRAGGAAEGPGGSEALARGDLPALLAWWVRGGTVDWHALHGSRCPARMALPSYPFARNRYWIDTTRSAAALAPRGAAARPGGAATGEEHPPAALLFAESWEPEALPAVRLADAPQTLVCLCTDPADRVELARAARELDPAVTLVFVTRGPGFARTSDHSYEADHQSPDDCVRVFDDIRARYGAVDGVLNLWSLDDAELPGSYTATVHLLQAIAASGLPVGRVLQAGEFRDGVERAYAESWLGFERSLGRVLPDVPFAAILRETENPPAGAARGDWFACLWNEWSAGTSGSALYRAGVRHASRVRPSPLGAGKHLLRPNGTYLITGGTGGLGLLLAEHLARTWSARLVLTGRSALDARKRRSIARIESLGGEVLYRQADVADRQAMREVVATTRERFGPIHGAVHAAGATEGTSLLAGDARSFQDLLSAKVDGTRVLDEVLTAEPLDFVCYFSSTSAVLGDFGGCAYSVANRFQTSYARHRDQQVRRGVLSGATVAVNWPLWSGGGMGFDDAEGVELYLSSSGLRLLGEAEGLTLFEQLLGQGQTQQIVMAGDPARVRRMLDAEPGPAAARRDVPAAAPTTPAPATPAGASRRTDVPEPKTGEDADLAPLVLAALKTAIVDVLRVPREQIHADESLSELGFDSVSLVKLARTLEESLAIEVLPSVFFSHPTPQKLVGHLVAEHREALRRPGAAGGAAADSAPAASRTPDAEVSGAAADERSATAPAQRSGAPTEPEPIAVIGMSGRFPGARSVDEFWENLLQGKDALTAVPEDRRTDWDGLEAEQQEAVRCGFVPGIAEFDAAFFEISPREARTLDPRQRLLLQEAWRALEDAGYGERKLRAGTIGMFVGAEQGDYPELTGGEGGITAQHEAVMASRLAYLLDFSGPVLAVNTACSSGLTAAHQACASLRGGECDTALVAGVSLATTARGYTEMSKAGMLSESGVCHAFGKGADGMVLGEAVPALVLKRLSRAEADGDRILAVIRGSGMNYDGRTNGITAPSGAAQARLYRQVYDRHRIDPGRIEHIVAHGTGTPLGDPVEVNALNEAYRELTDRTGFCALTSTKTNVGHTLAASGLVGLITLVQSVRHGVVPASLHCDQDSDYIAWRDSPFYVNKETRTWPAGPTDTRLGAVSSFGMSGTNVHMVVESYPEAARRAPVPQAPVPQAPVPQAPVPQAPVPQAPVLLLVSAKTPDGLRRHLQELRSALAQGELDHPRLRDTAYTLQEGRHHFTYRCAVVVSAADALSVLSAAGRGQEHPLVRRGEAPRDQDRSLLEVQVRALLDVIRAPGVPAERYQEVCCVLAELYCQGASPDWPALFTGDRPRTVTLPGYSFARSPHWATDGRRAPAGAPARASAPARKPKEPAAPVALRAPAALPAPGAVVPGKKPRILLQDAGAAVAPATAAPAKPRGVVLTDTGGAEARAVPPVTPAPSVSVSPAPSPSPVSPVATRPVAAERAGGPGRPSSALREELRAGLAAVLFLSEGEIDPRRNFVELGLDSIIGVEWVKAINKAYGTSLTATRLYDYPTVTELAAYVAQLMPAGEADAPAAEPDPGPGTDLEPEPGFVPEPGGPSASPVSPVATSPVAGERDGGPGYSLQVLREELRAGLAGVLYLSEGEIDARRNFVELGLDSIIGVEWVKAINKAYGTSLTATRLYDYPTVTELAAYVAQLMPARETPAPAAQADPDPDPEPPHPPAPVPLPEPVPEPVRARVPAPVPVPVPEPVRTSPSATVPPRHRSPGTREHPREAATGPAAPAGDAPPAAGRGDRAAVVGMSGRYPDADNLRQYWANLRDGRDSVREVPADRWDVSRYYDPRPGRKGKTYCKSMGYLEDADCFDPLFFNISPAEAEGIDPQHRLFLQEAYRAFEDAGYDPGSLSKKKCGVYLGISGNEYSFLAAANRSEEDTVATSSSNAIAAARIAYFLNLKGPAIALDTACSSSLVALHLAQQALASGEIDIALVGGVSLYLLAGSYVRMSGAQMLSARGQCRSFDQGADGFVPGEGVGALVLKRLSDAEAGHDHIYGVVLASGTNQDGKTNGITAPSANSQMELFRSVYDRHGVDAASIGYVETHGTGTRLGDAIELDALSTVYRERGVAAGSCAIGSVKSNIGHTSAAAGIAGVHKVLLGLRHGLLVPSLHVDTPNELLDADDCPLSVSKDLQFWEARNGHELRRAAVSSFGFSGTNAHVVLEEYRYA</sequence>
<dbReference type="InterPro" id="IPR013968">
    <property type="entry name" value="PKS_KR"/>
</dbReference>
<dbReference type="SMART" id="SM01294">
    <property type="entry name" value="PKS_PP_betabranch"/>
    <property type="match status" value="2"/>
</dbReference>
<dbReference type="InterPro" id="IPR036736">
    <property type="entry name" value="ACP-like_sf"/>
</dbReference>
<dbReference type="InterPro" id="IPR036291">
    <property type="entry name" value="NAD(P)-bd_dom_sf"/>
</dbReference>
<dbReference type="Pfam" id="PF22621">
    <property type="entry name" value="CurL-like_PKS_C"/>
    <property type="match status" value="1"/>
</dbReference>
<dbReference type="PROSITE" id="PS00606">
    <property type="entry name" value="KS3_1"/>
    <property type="match status" value="1"/>
</dbReference>
<feature type="region of interest" description="Disordered" evidence="9">
    <location>
        <begin position="1260"/>
        <end position="1299"/>
    </location>
</feature>
<dbReference type="CDD" id="cd00833">
    <property type="entry name" value="PKS"/>
    <property type="match status" value="3"/>
</dbReference>
<dbReference type="Pfam" id="PF08659">
    <property type="entry name" value="KR"/>
    <property type="match status" value="1"/>
</dbReference>
<dbReference type="PANTHER" id="PTHR43775">
    <property type="entry name" value="FATTY ACID SYNTHASE"/>
    <property type="match status" value="1"/>
</dbReference>
<feature type="domain" description="Carrier" evidence="10">
    <location>
        <begin position="2291"/>
        <end position="2368"/>
    </location>
</feature>
<evidence type="ECO:0000256" key="3">
    <source>
        <dbReference type="ARBA" id="ARBA00022450"/>
    </source>
</evidence>
<dbReference type="Pfam" id="PF00550">
    <property type="entry name" value="PP-binding"/>
    <property type="match status" value="4"/>
</dbReference>
<feature type="compositionally biased region" description="Low complexity" evidence="9">
    <location>
        <begin position="2445"/>
        <end position="2461"/>
    </location>
</feature>
<feature type="domain" description="Carrier" evidence="10">
    <location>
        <begin position="1304"/>
        <end position="1378"/>
    </location>
</feature>
<evidence type="ECO:0000259" key="10">
    <source>
        <dbReference type="PROSITE" id="PS50075"/>
    </source>
</evidence>
<keyword evidence="4" id="KW-0963">Cytoplasm</keyword>
<dbReference type="Gene3D" id="3.40.47.10">
    <property type="match status" value="3"/>
</dbReference>
<dbReference type="RefSeq" id="WP_387908062.1">
    <property type="nucleotide sequence ID" value="NZ_JBIBEG010000011.1"/>
</dbReference>